<sequence length="276" mass="26206">MGWSEVGQLASKADVDGKAPKADPTFTGVVTAPSVRLTSGAAAGRVLTSGADGTASWTAPASGGAPGVVVTGATVGATPTAPTSATARSIAIGHGAKVTGLQDGHVAFGAGATVDAAGAIFSGSVAFGLEAKAQTRGTAVGPLADARAGGTALGWLAQATGGESVAFGIQTEATDTGATAIGRIAKASASQSTAIGRAAIAAHVDSTAIGQGAQTTAANQVMLGATGATVVAPNKHQIGPNGALAATLSTRANGSGKTELIVQFATGSPVVIATQP</sequence>
<accession>A0A2H4J290</accession>
<proteinExistence type="predicted"/>
<dbReference type="Gene3D" id="2.150.10.10">
    <property type="entry name" value="Serralysin-like metalloprotease, C-terminal"/>
    <property type="match status" value="1"/>
</dbReference>
<feature type="domain" description="Trimeric autotransporter adhesin YadA-like head" evidence="2">
    <location>
        <begin position="159"/>
        <end position="182"/>
    </location>
</feature>
<feature type="domain" description="Trimeric autotransporter adhesin YadA-like head" evidence="2">
    <location>
        <begin position="88"/>
        <end position="100"/>
    </location>
</feature>
<reference evidence="3" key="1">
    <citation type="submission" date="2017-06" db="EMBL/GenBank/DDBJ databases">
        <title>Novel phages from South African skin metaviromes.</title>
        <authorList>
            <person name="van Zyl L.J."/>
            <person name="Abrahams Y."/>
            <person name="Stander E.A."/>
            <person name="Kirby B.M."/>
            <person name="Clavaud C."/>
            <person name="Farcet C."/>
            <person name="Breton L."/>
            <person name="Trindade M.I."/>
        </authorList>
    </citation>
    <scope>NUCLEOTIDE SEQUENCE</scope>
</reference>
<organism evidence="3">
    <name type="scientific">uncultured Caudovirales phage</name>
    <dbReference type="NCBI Taxonomy" id="2100421"/>
    <lineage>
        <taxon>Viruses</taxon>
        <taxon>Duplodnaviria</taxon>
        <taxon>Heunggongvirae</taxon>
        <taxon>Uroviricota</taxon>
        <taxon>Caudoviricetes</taxon>
        <taxon>Peduoviridae</taxon>
        <taxon>Maltschvirus</taxon>
        <taxon>Maltschvirus maltsch</taxon>
    </lineage>
</organism>
<dbReference type="CDD" id="cd12820">
    <property type="entry name" value="LbR_YadA-like"/>
    <property type="match status" value="1"/>
</dbReference>
<protein>
    <submittedName>
        <fullName evidence="3">Putative Hep_Hag family structural protein</fullName>
    </submittedName>
</protein>
<name>A0A2H4J290_9CAUD</name>
<dbReference type="Pfam" id="PF05658">
    <property type="entry name" value="YadA_head"/>
    <property type="match status" value="3"/>
</dbReference>
<evidence type="ECO:0000313" key="3">
    <source>
        <dbReference type="EMBL" id="ASN69204.1"/>
    </source>
</evidence>
<dbReference type="GO" id="GO:0019867">
    <property type="term" value="C:outer membrane"/>
    <property type="evidence" value="ECO:0007669"/>
    <property type="project" value="InterPro"/>
</dbReference>
<dbReference type="InterPro" id="IPR008640">
    <property type="entry name" value="Adhesin_Head_dom"/>
</dbReference>
<evidence type="ECO:0000259" key="2">
    <source>
        <dbReference type="Pfam" id="PF05658"/>
    </source>
</evidence>
<feature type="domain" description="Trimeric autotransporter adhesin YadA-like head" evidence="2">
    <location>
        <begin position="187"/>
        <end position="213"/>
    </location>
</feature>
<dbReference type="SUPFAM" id="SSF101967">
    <property type="entry name" value="Adhesin YadA, collagen-binding domain"/>
    <property type="match status" value="1"/>
</dbReference>
<evidence type="ECO:0000256" key="1">
    <source>
        <dbReference type="SAM" id="MobiDB-lite"/>
    </source>
</evidence>
<dbReference type="InterPro" id="IPR011049">
    <property type="entry name" value="Serralysin-like_metalloprot_C"/>
</dbReference>
<gene>
    <name evidence="3" type="ORF">7S3_26</name>
</gene>
<dbReference type="EMBL" id="MF417887">
    <property type="protein sequence ID" value="ASN69204.1"/>
    <property type="molecule type" value="Genomic_DNA"/>
</dbReference>
<feature type="region of interest" description="Disordered" evidence="1">
    <location>
        <begin position="1"/>
        <end position="27"/>
    </location>
</feature>